<gene>
    <name evidence="11" type="ORF">ACFFNX_21540</name>
</gene>
<dbReference type="Proteomes" id="UP001589627">
    <property type="component" value="Unassembled WGS sequence"/>
</dbReference>
<feature type="transmembrane region" description="Helical" evidence="9">
    <location>
        <begin position="213"/>
        <end position="232"/>
    </location>
</feature>
<dbReference type="Gene3D" id="1.20.1250.20">
    <property type="entry name" value="MFS general substrate transporter like domains"/>
    <property type="match status" value="2"/>
</dbReference>
<evidence type="ECO:0000256" key="4">
    <source>
        <dbReference type="ARBA" id="ARBA00022475"/>
    </source>
</evidence>
<organism evidence="11 12">
    <name type="scientific">Actinoallomurus acaciae</name>
    <dbReference type="NCBI Taxonomy" id="502577"/>
    <lineage>
        <taxon>Bacteria</taxon>
        <taxon>Bacillati</taxon>
        <taxon>Actinomycetota</taxon>
        <taxon>Actinomycetes</taxon>
        <taxon>Streptosporangiales</taxon>
        <taxon>Thermomonosporaceae</taxon>
        <taxon>Actinoallomurus</taxon>
    </lineage>
</organism>
<comment type="subcellular location">
    <subcellularLocation>
        <location evidence="1">Cell membrane</location>
        <topology evidence="1">Multi-pass membrane protein</topology>
    </subcellularLocation>
</comment>
<comment type="caution">
    <text evidence="11">The sequence shown here is derived from an EMBL/GenBank/DDBJ whole genome shotgun (WGS) entry which is preliminary data.</text>
</comment>
<keyword evidence="4" id="KW-1003">Cell membrane</keyword>
<feature type="transmembrane region" description="Helical" evidence="9">
    <location>
        <begin position="338"/>
        <end position="355"/>
    </location>
</feature>
<name>A0ABV5YI89_9ACTN</name>
<dbReference type="PANTHER" id="PTHR43528:SF1">
    <property type="entry name" value="ALPHA-KETOGLUTARATE PERMEASE"/>
    <property type="match status" value="1"/>
</dbReference>
<dbReference type="EMBL" id="JBHLZP010000158">
    <property type="protein sequence ID" value="MFB9834775.1"/>
    <property type="molecule type" value="Genomic_DNA"/>
</dbReference>
<evidence type="ECO:0000313" key="12">
    <source>
        <dbReference type="Proteomes" id="UP001589627"/>
    </source>
</evidence>
<dbReference type="PROSITE" id="PS00216">
    <property type="entry name" value="SUGAR_TRANSPORT_1"/>
    <property type="match status" value="1"/>
</dbReference>
<dbReference type="InterPro" id="IPR020846">
    <property type="entry name" value="MFS_dom"/>
</dbReference>
<dbReference type="PROSITE" id="PS50850">
    <property type="entry name" value="MFS"/>
    <property type="match status" value="1"/>
</dbReference>
<evidence type="ECO:0000256" key="5">
    <source>
        <dbReference type="ARBA" id="ARBA00022692"/>
    </source>
</evidence>
<reference evidence="11 12" key="1">
    <citation type="submission" date="2024-09" db="EMBL/GenBank/DDBJ databases">
        <authorList>
            <person name="Sun Q."/>
            <person name="Mori K."/>
        </authorList>
    </citation>
    <scope>NUCLEOTIDE SEQUENCE [LARGE SCALE GENOMIC DNA]</scope>
    <source>
        <strain evidence="11 12">TBRC 0563</strain>
    </source>
</reference>
<evidence type="ECO:0000256" key="9">
    <source>
        <dbReference type="SAM" id="Phobius"/>
    </source>
</evidence>
<evidence type="ECO:0000256" key="8">
    <source>
        <dbReference type="ARBA" id="ARBA00023136"/>
    </source>
</evidence>
<feature type="domain" description="Major facilitator superfamily (MFS) profile" evidence="10">
    <location>
        <begin position="41"/>
        <end position="449"/>
    </location>
</feature>
<evidence type="ECO:0000256" key="7">
    <source>
        <dbReference type="ARBA" id="ARBA00022989"/>
    </source>
</evidence>
<feature type="transmembrane region" description="Helical" evidence="9">
    <location>
        <begin position="306"/>
        <end position="326"/>
    </location>
</feature>
<evidence type="ECO:0000313" key="11">
    <source>
        <dbReference type="EMBL" id="MFB9834775.1"/>
    </source>
</evidence>
<feature type="transmembrane region" description="Helical" evidence="9">
    <location>
        <begin position="136"/>
        <end position="156"/>
    </location>
</feature>
<evidence type="ECO:0000256" key="3">
    <source>
        <dbReference type="ARBA" id="ARBA00022448"/>
    </source>
</evidence>
<evidence type="ECO:0000259" key="10">
    <source>
        <dbReference type="PROSITE" id="PS50850"/>
    </source>
</evidence>
<keyword evidence="8 9" id="KW-0472">Membrane</keyword>
<dbReference type="PROSITE" id="PS00217">
    <property type="entry name" value="SUGAR_TRANSPORT_2"/>
    <property type="match status" value="1"/>
</dbReference>
<feature type="transmembrane region" description="Helical" evidence="9">
    <location>
        <begin position="396"/>
        <end position="415"/>
    </location>
</feature>
<evidence type="ECO:0000256" key="6">
    <source>
        <dbReference type="ARBA" id="ARBA00022847"/>
    </source>
</evidence>
<keyword evidence="5 9" id="KW-0812">Transmembrane</keyword>
<keyword evidence="12" id="KW-1185">Reference proteome</keyword>
<dbReference type="InterPro" id="IPR036259">
    <property type="entry name" value="MFS_trans_sf"/>
</dbReference>
<proteinExistence type="inferred from homology"/>
<comment type="similarity">
    <text evidence="2">Belongs to the major facilitator superfamily. Metabolite:H+ Symporter (MHS) family (TC 2.A.1.6) family.</text>
</comment>
<feature type="transmembrane region" description="Helical" evidence="9">
    <location>
        <begin position="80"/>
        <end position="105"/>
    </location>
</feature>
<protein>
    <submittedName>
        <fullName evidence="11">MFS transporter</fullName>
    </submittedName>
</protein>
<accession>A0ABV5YI89</accession>
<keyword evidence="7 9" id="KW-1133">Transmembrane helix</keyword>
<keyword evidence="3" id="KW-0813">Transport</keyword>
<feature type="transmembrane region" description="Helical" evidence="9">
    <location>
        <begin position="268"/>
        <end position="286"/>
    </location>
</feature>
<dbReference type="Pfam" id="PF07690">
    <property type="entry name" value="MFS_1"/>
    <property type="match status" value="1"/>
</dbReference>
<feature type="transmembrane region" description="Helical" evidence="9">
    <location>
        <begin position="361"/>
        <end position="384"/>
    </location>
</feature>
<dbReference type="InterPro" id="IPR051084">
    <property type="entry name" value="H+-coupled_symporters"/>
</dbReference>
<dbReference type="PANTHER" id="PTHR43528">
    <property type="entry name" value="ALPHA-KETOGLUTARATE PERMEASE"/>
    <property type="match status" value="1"/>
</dbReference>
<evidence type="ECO:0000256" key="2">
    <source>
        <dbReference type="ARBA" id="ARBA00008240"/>
    </source>
</evidence>
<dbReference type="InterPro" id="IPR005829">
    <property type="entry name" value="Sugar_transporter_CS"/>
</dbReference>
<dbReference type="SUPFAM" id="SSF103473">
    <property type="entry name" value="MFS general substrate transporter"/>
    <property type="match status" value="1"/>
</dbReference>
<dbReference type="InterPro" id="IPR011701">
    <property type="entry name" value="MFS"/>
</dbReference>
<sequence length="454" mass="47999">MSERIDEHAPGHSSGEGGFMSVTHARSGVRAARMTDKQRRAVVAGAVGNTVEWVDWAVYSAFAPIFSTQFFPKGDKTADLLATLAVFAVGFVMRPVGAAVLGAFADRRGRKAGMTLTISMMAAAALVVAVCPPYSAVGVVAPAVLLVARLVQGFSAGGEFGTSSAFLIESASPGRRAFIGSWQQVSVGAGTLIASLMGTLLTSTLSDGALSAWGWRAAFAVGGLLGLVGLWLRTAVEETDAFTELADGRADDARPTPLRDMVTRHPRAALRVIGITIAGTLLYYIWVSYMPGYAHAAEGVPLSRAFLANTLAIIVFLVMLPFGGMLSDRFGRKPTMTAFAGGFLVLSWPLFQLVGNGFWSLLLVELVGMFFLVGYSANCAVVMAEQFPAEVRTTGIGLPYALAVAVFGGTAPYVTTWMATHGHREKVWVYPAIAAAIGVVVYLTMPETKAKEIQ</sequence>
<keyword evidence="6" id="KW-0769">Symport</keyword>
<feature type="transmembrane region" description="Helical" evidence="9">
    <location>
        <begin position="427"/>
        <end position="445"/>
    </location>
</feature>
<evidence type="ECO:0000256" key="1">
    <source>
        <dbReference type="ARBA" id="ARBA00004651"/>
    </source>
</evidence>
<dbReference type="RefSeq" id="WP_378205027.1">
    <property type="nucleotide sequence ID" value="NZ_JBHLZP010000158.1"/>
</dbReference>